<organism evidence="1 2">
    <name type="scientific">Gulo gulo</name>
    <name type="common">Wolverine</name>
    <name type="synonym">Gluton</name>
    <dbReference type="NCBI Taxonomy" id="48420"/>
    <lineage>
        <taxon>Eukaryota</taxon>
        <taxon>Metazoa</taxon>
        <taxon>Chordata</taxon>
        <taxon>Craniata</taxon>
        <taxon>Vertebrata</taxon>
        <taxon>Euteleostomi</taxon>
        <taxon>Mammalia</taxon>
        <taxon>Eutheria</taxon>
        <taxon>Laurasiatheria</taxon>
        <taxon>Carnivora</taxon>
        <taxon>Caniformia</taxon>
        <taxon>Musteloidea</taxon>
        <taxon>Mustelidae</taxon>
        <taxon>Guloninae</taxon>
        <taxon>Gulo</taxon>
    </lineage>
</organism>
<sequence>MHLLVAGRTNVLLFYAMALTISMKSISEMFMERQISMQFNLLGIKRNNKVIHLQQIYKITPTNSSEYKIGDALHE</sequence>
<keyword evidence="2" id="KW-1185">Reference proteome</keyword>
<dbReference type="AlphaFoldDB" id="A0A9X9Q3U8"/>
<gene>
    <name evidence="1" type="ORF">BN2614_LOCUS2</name>
</gene>
<evidence type="ECO:0000313" key="1">
    <source>
        <dbReference type="EMBL" id="VCX04284.1"/>
    </source>
</evidence>
<protein>
    <submittedName>
        <fullName evidence="1">Uncharacterized protein</fullName>
    </submittedName>
</protein>
<dbReference type="EMBL" id="CYRY02029960">
    <property type="protein sequence ID" value="VCX04284.1"/>
    <property type="molecule type" value="Genomic_DNA"/>
</dbReference>
<dbReference type="Proteomes" id="UP000269945">
    <property type="component" value="Unassembled WGS sequence"/>
</dbReference>
<reference evidence="1 2" key="1">
    <citation type="submission" date="2018-10" db="EMBL/GenBank/DDBJ databases">
        <authorList>
            <person name="Ekblom R."/>
            <person name="Jareborg N."/>
        </authorList>
    </citation>
    <scope>NUCLEOTIDE SEQUENCE [LARGE SCALE GENOMIC DNA]</scope>
    <source>
        <tissue evidence="1">Muscle</tissue>
    </source>
</reference>
<proteinExistence type="predicted"/>
<name>A0A9X9Q3U8_GULGU</name>
<accession>A0A9X9Q3U8</accession>
<comment type="caution">
    <text evidence="1">The sequence shown here is derived from an EMBL/GenBank/DDBJ whole genome shotgun (WGS) entry which is preliminary data.</text>
</comment>
<evidence type="ECO:0000313" key="2">
    <source>
        <dbReference type="Proteomes" id="UP000269945"/>
    </source>
</evidence>